<dbReference type="AlphaFoldDB" id="A0A1H3X212"/>
<gene>
    <name evidence="1" type="ORF">SAMN05660909_00224</name>
</gene>
<protein>
    <submittedName>
        <fullName evidence="1">Uncharacterized protein</fullName>
    </submittedName>
</protein>
<dbReference type="Proteomes" id="UP000199656">
    <property type="component" value="Unassembled WGS sequence"/>
</dbReference>
<name>A0A1H3X212_9BACT</name>
<proteinExistence type="predicted"/>
<reference evidence="2" key="1">
    <citation type="submission" date="2016-10" db="EMBL/GenBank/DDBJ databases">
        <authorList>
            <person name="Varghese N."/>
            <person name="Submissions S."/>
        </authorList>
    </citation>
    <scope>NUCLEOTIDE SEQUENCE [LARGE SCALE GENOMIC DNA]</scope>
    <source>
        <strain evidence="2">DSM 23920</strain>
    </source>
</reference>
<dbReference type="STRING" id="408074.SAMN05660909_00224"/>
<dbReference type="OrthoDB" id="1164858at2"/>
<dbReference type="EMBL" id="FNRL01000001">
    <property type="protein sequence ID" value="SDZ93437.1"/>
    <property type="molecule type" value="Genomic_DNA"/>
</dbReference>
<dbReference type="InterPro" id="IPR046732">
    <property type="entry name" value="DUF6624"/>
</dbReference>
<keyword evidence="2" id="KW-1185">Reference proteome</keyword>
<evidence type="ECO:0000313" key="1">
    <source>
        <dbReference type="EMBL" id="SDZ93437.1"/>
    </source>
</evidence>
<evidence type="ECO:0000313" key="2">
    <source>
        <dbReference type="Proteomes" id="UP000199656"/>
    </source>
</evidence>
<dbReference type="RefSeq" id="WP_089757758.1">
    <property type="nucleotide sequence ID" value="NZ_BKAT01000015.1"/>
</dbReference>
<accession>A0A1H3X212</accession>
<sequence length="310" mass="35663">MKKLLLIVYIWMSSTCTGQTPEGYYMLKKADSLFGQKEYQQASVIYTTIINSQLWKISTNDYYNLCKAFALSGNQESAFSSLEILTTKMKYSDLEQLSHDNTFSQMHKDSRWKGILKVVSENKLMAQKKKNIKLEKILVQVFDEDQKSRENYLNIAKSKGFDSPEADSVGKLLDKVDSINLIKVENILDNYGWLGKEVVSEKGTNALWLIIDHAEPAVQKRYIGVMRQAIEEGRLEGKYLALVEDRIALDSGQEQIYGTQYILNEKSNLNELLPVMDIEQIDVRRAKVGLTPLREYLKENQIAIYPKTYR</sequence>
<dbReference type="Pfam" id="PF20329">
    <property type="entry name" value="DUF6624"/>
    <property type="match status" value="1"/>
</dbReference>
<organism evidence="1 2">
    <name type="scientific">Chitinophaga terrae</name>
    <name type="common">ex Kim and Jung 2007</name>
    <dbReference type="NCBI Taxonomy" id="408074"/>
    <lineage>
        <taxon>Bacteria</taxon>
        <taxon>Pseudomonadati</taxon>
        <taxon>Bacteroidota</taxon>
        <taxon>Chitinophagia</taxon>
        <taxon>Chitinophagales</taxon>
        <taxon>Chitinophagaceae</taxon>
        <taxon>Chitinophaga</taxon>
    </lineage>
</organism>